<evidence type="ECO:0000313" key="2">
    <source>
        <dbReference type="EMBL" id="MCU4752781.1"/>
    </source>
</evidence>
<dbReference type="GO" id="GO:0006813">
    <property type="term" value="P:potassium ion transport"/>
    <property type="evidence" value="ECO:0007669"/>
    <property type="project" value="InterPro"/>
</dbReference>
<gene>
    <name evidence="2" type="ORF">OB919_12480</name>
</gene>
<reference evidence="2 3" key="1">
    <citation type="submission" date="2022-09" db="EMBL/GenBank/DDBJ databases">
        <title>Enrichment on poylsaccharides allowed isolation of novel metabolic and taxonomic groups of Haloarchaea.</title>
        <authorList>
            <person name="Sorokin D.Y."/>
            <person name="Elcheninov A.G."/>
            <person name="Khizhniak T.V."/>
            <person name="Kolganova T.V."/>
            <person name="Kublanov I.V."/>
        </authorList>
    </citation>
    <scope>NUCLEOTIDE SEQUENCE [LARGE SCALE GENOMIC DNA]</scope>
    <source>
        <strain evidence="2 3">AArc-curdl1</strain>
    </source>
</reference>
<dbReference type="SUPFAM" id="SSF51735">
    <property type="entry name" value="NAD(P)-binding Rossmann-fold domains"/>
    <property type="match status" value="1"/>
</dbReference>
<dbReference type="InterPro" id="IPR003148">
    <property type="entry name" value="RCK_N"/>
</dbReference>
<sequence length="159" mass="17849">MGYGRQGRRIVRRLENLGQPYVVIENDPTLRTRLEAECQQYVFGDAISAYPWEKARLEAATLVLSTVDYRPVSDALLDLDLSDEIDLVLRSTGGPEAQEYLERGATYVSVPDILAGEKLLSIVEQILSGELSPEEVKNTHLKTLADLERYGFASQSERF</sequence>
<keyword evidence="3" id="KW-1185">Reference proteome</keyword>
<dbReference type="Gene3D" id="3.40.50.720">
    <property type="entry name" value="NAD(P)-binding Rossmann-like Domain"/>
    <property type="match status" value="1"/>
</dbReference>
<dbReference type="EMBL" id="JAOPJZ010000010">
    <property type="protein sequence ID" value="MCU4752781.1"/>
    <property type="molecule type" value="Genomic_DNA"/>
</dbReference>
<proteinExistence type="predicted"/>
<accession>A0AAP2Z8Z7</accession>
<evidence type="ECO:0000259" key="1">
    <source>
        <dbReference type="Pfam" id="PF02254"/>
    </source>
</evidence>
<dbReference type="AlphaFoldDB" id="A0AAP2Z8Z7"/>
<dbReference type="Proteomes" id="UP001321047">
    <property type="component" value="Unassembled WGS sequence"/>
</dbReference>
<protein>
    <submittedName>
        <fullName evidence="2">NAD-binding protein</fullName>
    </submittedName>
</protein>
<name>A0AAP2Z8Z7_9EURY</name>
<organism evidence="2 3">
    <name type="scientific">Natronosalvus hydrolyticus</name>
    <dbReference type="NCBI Taxonomy" id="2979988"/>
    <lineage>
        <taxon>Archaea</taxon>
        <taxon>Methanobacteriati</taxon>
        <taxon>Methanobacteriota</taxon>
        <taxon>Stenosarchaea group</taxon>
        <taxon>Halobacteria</taxon>
        <taxon>Halobacteriales</taxon>
        <taxon>Natrialbaceae</taxon>
        <taxon>Natronosalvus</taxon>
    </lineage>
</organism>
<dbReference type="Pfam" id="PF02254">
    <property type="entry name" value="TrkA_N"/>
    <property type="match status" value="1"/>
</dbReference>
<dbReference type="InterPro" id="IPR036291">
    <property type="entry name" value="NAD(P)-bd_dom_sf"/>
</dbReference>
<comment type="caution">
    <text evidence="2">The sequence shown here is derived from an EMBL/GenBank/DDBJ whole genome shotgun (WGS) entry which is preliminary data.</text>
</comment>
<feature type="domain" description="RCK N-terminal" evidence="1">
    <location>
        <begin position="1"/>
        <end position="69"/>
    </location>
</feature>
<dbReference type="RefSeq" id="WP_342809112.1">
    <property type="nucleotide sequence ID" value="NZ_JAOPJZ010000010.1"/>
</dbReference>
<evidence type="ECO:0000313" key="3">
    <source>
        <dbReference type="Proteomes" id="UP001321047"/>
    </source>
</evidence>